<feature type="compositionally biased region" description="Acidic residues" evidence="1">
    <location>
        <begin position="202"/>
        <end position="213"/>
    </location>
</feature>
<protein>
    <submittedName>
        <fullName evidence="2">Uncharacterized protein</fullName>
    </submittedName>
</protein>
<dbReference type="AlphaFoldDB" id="A0AAD8ZH76"/>
<evidence type="ECO:0000313" key="3">
    <source>
        <dbReference type="Proteomes" id="UP001239994"/>
    </source>
</evidence>
<feature type="region of interest" description="Disordered" evidence="1">
    <location>
        <begin position="1"/>
        <end position="71"/>
    </location>
</feature>
<dbReference type="Proteomes" id="UP001239994">
    <property type="component" value="Unassembled WGS sequence"/>
</dbReference>
<feature type="region of interest" description="Disordered" evidence="1">
    <location>
        <begin position="142"/>
        <end position="234"/>
    </location>
</feature>
<gene>
    <name evidence="2" type="ORF">P4O66_008331</name>
</gene>
<feature type="compositionally biased region" description="Basic and acidic residues" evidence="1">
    <location>
        <begin position="156"/>
        <end position="165"/>
    </location>
</feature>
<keyword evidence="3" id="KW-1185">Reference proteome</keyword>
<feature type="compositionally biased region" description="Basic and acidic residues" evidence="1">
    <location>
        <begin position="176"/>
        <end position="189"/>
    </location>
</feature>
<feature type="compositionally biased region" description="Basic residues" evidence="1">
    <location>
        <begin position="48"/>
        <end position="58"/>
    </location>
</feature>
<evidence type="ECO:0000256" key="1">
    <source>
        <dbReference type="SAM" id="MobiDB-lite"/>
    </source>
</evidence>
<proteinExistence type="predicted"/>
<dbReference type="EMBL" id="JAROKS010000014">
    <property type="protein sequence ID" value="KAK1797480.1"/>
    <property type="molecule type" value="Genomic_DNA"/>
</dbReference>
<comment type="caution">
    <text evidence="2">The sequence shown here is derived from an EMBL/GenBank/DDBJ whole genome shotgun (WGS) entry which is preliminary data.</text>
</comment>
<evidence type="ECO:0000313" key="2">
    <source>
        <dbReference type="EMBL" id="KAK1797480.1"/>
    </source>
</evidence>
<accession>A0AAD8ZH76</accession>
<sequence>MDVVLSPGAQDKLGGDDLSFRSTDSSLPASVHHAHFGKGRTMLQLRQPGKKKKGRKGSQRPPTALTAKSPVFLGTLLTPGVEAGESYGTPADDQDWYNDFRSSESDSVDPYVPAVGISLILASLHGATGRQEPTVQFWGGPVYGPGSDGAESYGEQPDKEDRYSEMDSAGSYDPYLEDHRGDTDYRETEECSDVCLQSDSGSDCEDEAPMEVEEYTHRDLPSQGDAKSSESKEP</sequence>
<organism evidence="2 3">
    <name type="scientific">Electrophorus voltai</name>
    <dbReference type="NCBI Taxonomy" id="2609070"/>
    <lineage>
        <taxon>Eukaryota</taxon>
        <taxon>Metazoa</taxon>
        <taxon>Chordata</taxon>
        <taxon>Craniata</taxon>
        <taxon>Vertebrata</taxon>
        <taxon>Euteleostomi</taxon>
        <taxon>Actinopterygii</taxon>
        <taxon>Neopterygii</taxon>
        <taxon>Teleostei</taxon>
        <taxon>Ostariophysi</taxon>
        <taxon>Gymnotiformes</taxon>
        <taxon>Gymnotoidei</taxon>
        <taxon>Gymnotidae</taxon>
        <taxon>Electrophorus</taxon>
    </lineage>
</organism>
<reference evidence="2" key="1">
    <citation type="submission" date="2023-03" db="EMBL/GenBank/DDBJ databases">
        <title>Electrophorus voltai genome.</title>
        <authorList>
            <person name="Bian C."/>
        </authorList>
    </citation>
    <scope>NUCLEOTIDE SEQUENCE</scope>
    <source>
        <strain evidence="2">CB-2022</strain>
        <tissue evidence="2">Muscle</tissue>
    </source>
</reference>
<name>A0AAD8ZH76_9TELE</name>